<evidence type="ECO:0000256" key="5">
    <source>
        <dbReference type="ARBA" id="ARBA00022707"/>
    </source>
</evidence>
<dbReference type="GO" id="GO:0031902">
    <property type="term" value="C:late endosome membrane"/>
    <property type="evidence" value="ECO:0007669"/>
    <property type="project" value="UniProtKB-SubCell"/>
</dbReference>
<evidence type="ECO:0000256" key="3">
    <source>
        <dbReference type="ARBA" id="ARBA00010861"/>
    </source>
</evidence>
<evidence type="ECO:0000256" key="4">
    <source>
        <dbReference type="ARBA" id="ARBA00016099"/>
    </source>
</evidence>
<evidence type="ECO:0000256" key="2">
    <source>
        <dbReference type="ARBA" id="ARBA00004577"/>
    </source>
</evidence>
<evidence type="ECO:0000256" key="12">
    <source>
        <dbReference type="SAM" id="MobiDB-lite"/>
    </source>
</evidence>
<dbReference type="InterPro" id="IPR028209">
    <property type="entry name" value="LAMTOR1/MEH1"/>
</dbReference>
<dbReference type="GO" id="GO:0043410">
    <property type="term" value="P:positive regulation of MAPK cascade"/>
    <property type="evidence" value="ECO:0007669"/>
    <property type="project" value="InterPro"/>
</dbReference>
<feature type="region of interest" description="Disordered" evidence="12">
    <location>
        <begin position="1"/>
        <end position="57"/>
    </location>
</feature>
<comment type="caution">
    <text evidence="13">The sequence shown here is derived from an EMBL/GenBank/DDBJ whole genome shotgun (WGS) entry which is preliminary data.</text>
</comment>
<dbReference type="GO" id="GO:0045121">
    <property type="term" value="C:membrane raft"/>
    <property type="evidence" value="ECO:0007669"/>
    <property type="project" value="InterPro"/>
</dbReference>
<keyword evidence="7" id="KW-0472">Membrane</keyword>
<evidence type="ECO:0000256" key="1">
    <source>
        <dbReference type="ARBA" id="ARBA00004122"/>
    </source>
</evidence>
<evidence type="ECO:0000256" key="10">
    <source>
        <dbReference type="ARBA" id="ARBA00023288"/>
    </source>
</evidence>
<keyword evidence="8" id="KW-0564">Palmitate</keyword>
<dbReference type="AlphaFoldDB" id="A0A6A4WKZ2"/>
<evidence type="ECO:0000313" key="13">
    <source>
        <dbReference type="EMBL" id="KAF0303312.1"/>
    </source>
</evidence>
<dbReference type="GO" id="GO:0042632">
    <property type="term" value="P:cholesterol homeostasis"/>
    <property type="evidence" value="ECO:0007669"/>
    <property type="project" value="InterPro"/>
</dbReference>
<keyword evidence="5" id="KW-0519">Myristate</keyword>
<feature type="compositionally biased region" description="Polar residues" evidence="12">
    <location>
        <begin position="25"/>
        <end position="34"/>
    </location>
</feature>
<accession>A0A6A4WKZ2</accession>
<evidence type="ECO:0000256" key="7">
    <source>
        <dbReference type="ARBA" id="ARBA00023136"/>
    </source>
</evidence>
<dbReference type="GO" id="GO:0005765">
    <property type="term" value="C:lysosomal membrane"/>
    <property type="evidence" value="ECO:0007669"/>
    <property type="project" value="UniProtKB-SubCell"/>
</dbReference>
<sequence length="147" mass="15395">MGCCCSTESSDGSDAGDTNERTALLSEQQRLTGSGESGADPPAEAAPRTGDARARGDGETLLDGILHDMAASVIDVAAVDTPNMEQHDYDVPPPLAQRLLSEPPARPDDVRRARQTAERLLEAVQAIQVTPGESLVIPFGQTTGSEP</sequence>
<evidence type="ECO:0000256" key="11">
    <source>
        <dbReference type="ARBA" id="ARBA00032695"/>
    </source>
</evidence>
<dbReference type="GO" id="GO:0071986">
    <property type="term" value="C:Ragulator complex"/>
    <property type="evidence" value="ECO:0007669"/>
    <property type="project" value="InterPro"/>
</dbReference>
<dbReference type="PANTHER" id="PTHR13401:SF2">
    <property type="entry name" value="RAGULATOR COMPLEX PROTEIN LAMTOR1"/>
    <property type="match status" value="1"/>
</dbReference>
<dbReference type="GO" id="GO:0007040">
    <property type="term" value="P:lysosome organization"/>
    <property type="evidence" value="ECO:0007669"/>
    <property type="project" value="InterPro"/>
</dbReference>
<gene>
    <name evidence="13" type="primary">lamtor1</name>
    <name evidence="13" type="ORF">FJT64_024716</name>
</gene>
<evidence type="ECO:0000256" key="9">
    <source>
        <dbReference type="ARBA" id="ARBA00023228"/>
    </source>
</evidence>
<protein>
    <recommendedName>
        <fullName evidence="4">Ragulator complex protein LAMTOR1</fullName>
    </recommendedName>
    <alternativeName>
        <fullName evidence="11">Late endosomal/lysosomal adaptor and MAPK and MTOR activator 1</fullName>
    </alternativeName>
</protein>
<dbReference type="GO" id="GO:0060090">
    <property type="term" value="F:molecular adaptor activity"/>
    <property type="evidence" value="ECO:0007669"/>
    <property type="project" value="TreeGrafter"/>
</dbReference>
<name>A0A6A4WKZ2_AMPAM</name>
<comment type="similarity">
    <text evidence="3">Belongs to the LAMTOR1 family.</text>
</comment>
<evidence type="ECO:0000313" key="14">
    <source>
        <dbReference type="Proteomes" id="UP000440578"/>
    </source>
</evidence>
<dbReference type="GO" id="GO:0032008">
    <property type="term" value="P:positive regulation of TOR signaling"/>
    <property type="evidence" value="ECO:0007669"/>
    <property type="project" value="InterPro"/>
</dbReference>
<keyword evidence="10" id="KW-0449">Lipoprotein</keyword>
<reference evidence="13 14" key="1">
    <citation type="submission" date="2019-07" db="EMBL/GenBank/DDBJ databases">
        <title>Draft genome assembly of a fouling barnacle, Amphibalanus amphitrite (Darwin, 1854): The first reference genome for Thecostraca.</title>
        <authorList>
            <person name="Kim W."/>
        </authorList>
    </citation>
    <scope>NUCLEOTIDE SEQUENCE [LARGE SCALE GENOMIC DNA]</scope>
    <source>
        <strain evidence="13">SNU_AA5</strain>
        <tissue evidence="13">Soma without cirri and trophi</tissue>
    </source>
</reference>
<organism evidence="13 14">
    <name type="scientific">Amphibalanus amphitrite</name>
    <name type="common">Striped barnacle</name>
    <name type="synonym">Balanus amphitrite</name>
    <dbReference type="NCBI Taxonomy" id="1232801"/>
    <lineage>
        <taxon>Eukaryota</taxon>
        <taxon>Metazoa</taxon>
        <taxon>Ecdysozoa</taxon>
        <taxon>Arthropoda</taxon>
        <taxon>Crustacea</taxon>
        <taxon>Multicrustacea</taxon>
        <taxon>Cirripedia</taxon>
        <taxon>Thoracica</taxon>
        <taxon>Thoracicalcarea</taxon>
        <taxon>Balanomorpha</taxon>
        <taxon>Balanoidea</taxon>
        <taxon>Balanidae</taxon>
        <taxon>Amphibalaninae</taxon>
        <taxon>Amphibalanus</taxon>
    </lineage>
</organism>
<dbReference type="GO" id="GO:0005085">
    <property type="term" value="F:guanyl-nucleotide exchange factor activity"/>
    <property type="evidence" value="ECO:0007669"/>
    <property type="project" value="TreeGrafter"/>
</dbReference>
<dbReference type="EMBL" id="VIIS01000956">
    <property type="protein sequence ID" value="KAF0303312.1"/>
    <property type="molecule type" value="Genomic_DNA"/>
</dbReference>
<dbReference type="GO" id="GO:0016197">
    <property type="term" value="P:endosomal transport"/>
    <property type="evidence" value="ECO:0007669"/>
    <property type="project" value="InterPro"/>
</dbReference>
<feature type="region of interest" description="Disordered" evidence="12">
    <location>
        <begin position="84"/>
        <end position="112"/>
    </location>
</feature>
<dbReference type="OrthoDB" id="5562028at2759"/>
<dbReference type="Proteomes" id="UP000440578">
    <property type="component" value="Unassembled WGS sequence"/>
</dbReference>
<proteinExistence type="inferred from homology"/>
<keyword evidence="9" id="KW-0458">Lysosome</keyword>
<keyword evidence="14" id="KW-1185">Reference proteome</keyword>
<dbReference type="GO" id="GO:0071230">
    <property type="term" value="P:cellular response to amino acid stimulus"/>
    <property type="evidence" value="ECO:0007669"/>
    <property type="project" value="InterPro"/>
</dbReference>
<evidence type="ECO:0000256" key="8">
    <source>
        <dbReference type="ARBA" id="ARBA00023139"/>
    </source>
</evidence>
<keyword evidence="6" id="KW-0967">Endosome</keyword>
<evidence type="ECO:0000256" key="6">
    <source>
        <dbReference type="ARBA" id="ARBA00022753"/>
    </source>
</evidence>
<dbReference type="PANTHER" id="PTHR13401">
    <property type="entry name" value="RAGULATOR COMPLEX PROTEIN LAMTOR1"/>
    <property type="match status" value="1"/>
</dbReference>
<dbReference type="Pfam" id="PF15454">
    <property type="entry name" value="LAMTOR"/>
    <property type="match status" value="1"/>
</dbReference>
<comment type="subcellular location">
    <subcellularLocation>
        <location evidence="2">Late endosome membrane</location>
        <topology evidence="2">Lipid-anchor</topology>
        <orientation evidence="2">Cytoplasmic side</orientation>
    </subcellularLocation>
    <subcellularLocation>
        <location evidence="1">Lysosome membrane</location>
        <topology evidence="1">Lipid-anchor</topology>
        <orientation evidence="1">Cytoplasmic side</orientation>
    </subcellularLocation>
</comment>
<dbReference type="GO" id="GO:0001919">
    <property type="term" value="P:regulation of receptor recycling"/>
    <property type="evidence" value="ECO:0007669"/>
    <property type="project" value="InterPro"/>
</dbReference>